<proteinExistence type="inferred from homology"/>
<evidence type="ECO:0000256" key="5">
    <source>
        <dbReference type="ARBA" id="ARBA00022737"/>
    </source>
</evidence>
<evidence type="ECO:0000256" key="4">
    <source>
        <dbReference type="ARBA" id="ARBA00022723"/>
    </source>
</evidence>
<evidence type="ECO:0000256" key="1">
    <source>
        <dbReference type="ARBA" id="ARBA00004123"/>
    </source>
</evidence>
<keyword evidence="8" id="KW-0805">Transcription regulation</keyword>
<evidence type="ECO:0000256" key="10">
    <source>
        <dbReference type="ARBA" id="ARBA00023242"/>
    </source>
</evidence>
<evidence type="ECO:0000256" key="3">
    <source>
        <dbReference type="ARBA" id="ARBA00013932"/>
    </source>
</evidence>
<evidence type="ECO:0000256" key="2">
    <source>
        <dbReference type="ARBA" id="ARBA00010857"/>
    </source>
</evidence>
<dbReference type="GO" id="GO:0016251">
    <property type="term" value="F:RNA polymerase II general transcription initiation factor activity"/>
    <property type="evidence" value="ECO:0007669"/>
    <property type="project" value="TreeGrafter"/>
</dbReference>
<dbReference type="FunFam" id="1.10.472.10:FF:000019">
    <property type="entry name" value="transcription initiation factor IIB"/>
    <property type="match status" value="1"/>
</dbReference>
<dbReference type="Gene3D" id="2.20.25.10">
    <property type="match status" value="1"/>
</dbReference>
<keyword evidence="5" id="KW-0677">Repeat</keyword>
<dbReference type="CDD" id="cd20552">
    <property type="entry name" value="CYCLIN_TFIIB_rpt2"/>
    <property type="match status" value="1"/>
</dbReference>
<evidence type="ECO:0000256" key="12">
    <source>
        <dbReference type="ARBA" id="ARBA00056616"/>
    </source>
</evidence>
<dbReference type="AlphaFoldDB" id="A0A226EJE9"/>
<evidence type="ECO:0000313" key="16">
    <source>
        <dbReference type="Proteomes" id="UP000198287"/>
    </source>
</evidence>
<dbReference type="GO" id="GO:0017025">
    <property type="term" value="F:TBP-class protein binding"/>
    <property type="evidence" value="ECO:0007669"/>
    <property type="project" value="InterPro"/>
</dbReference>
<evidence type="ECO:0000259" key="14">
    <source>
        <dbReference type="PROSITE" id="PS51134"/>
    </source>
</evidence>
<dbReference type="PRINTS" id="PR00685">
    <property type="entry name" value="TIFACTORIIB"/>
</dbReference>
<evidence type="ECO:0000256" key="8">
    <source>
        <dbReference type="ARBA" id="ARBA00023015"/>
    </source>
</evidence>
<dbReference type="Pfam" id="PF08271">
    <property type="entry name" value="Zn_Ribbon_TF"/>
    <property type="match status" value="1"/>
</dbReference>
<keyword evidence="6 13" id="KW-0863">Zinc-finger</keyword>
<reference evidence="15 16" key="1">
    <citation type="submission" date="2015-12" db="EMBL/GenBank/DDBJ databases">
        <title>The genome of Folsomia candida.</title>
        <authorList>
            <person name="Faddeeva A."/>
            <person name="Derks M.F."/>
            <person name="Anvar Y."/>
            <person name="Smit S."/>
            <person name="Van Straalen N."/>
            <person name="Roelofs D."/>
        </authorList>
    </citation>
    <scope>NUCLEOTIDE SEQUENCE [LARGE SCALE GENOMIC DNA]</scope>
    <source>
        <strain evidence="15 16">VU population</strain>
        <tissue evidence="15">Whole body</tissue>
    </source>
</reference>
<dbReference type="GO" id="GO:0005634">
    <property type="term" value="C:nucleus"/>
    <property type="evidence" value="ECO:0007669"/>
    <property type="project" value="UniProtKB-SubCell"/>
</dbReference>
<dbReference type="GO" id="GO:0008270">
    <property type="term" value="F:zinc ion binding"/>
    <property type="evidence" value="ECO:0007669"/>
    <property type="project" value="UniProtKB-KW"/>
</dbReference>
<comment type="similarity">
    <text evidence="2">Belongs to the TFIIB family.</text>
</comment>
<dbReference type="GO" id="GO:0070897">
    <property type="term" value="P:transcription preinitiation complex assembly"/>
    <property type="evidence" value="ECO:0007669"/>
    <property type="project" value="InterPro"/>
</dbReference>
<dbReference type="SUPFAM" id="SSF47954">
    <property type="entry name" value="Cyclin-like"/>
    <property type="match status" value="2"/>
</dbReference>
<keyword evidence="15" id="KW-0396">Initiation factor</keyword>
<comment type="caution">
    <text evidence="15">The sequence shown here is derived from an EMBL/GenBank/DDBJ whole genome shotgun (WGS) entry which is preliminary data.</text>
</comment>
<dbReference type="PANTHER" id="PTHR11618:SF13">
    <property type="entry name" value="TRANSCRIPTION INITIATION FACTOR IIB"/>
    <property type="match status" value="1"/>
</dbReference>
<dbReference type="EMBL" id="LNIX01000003">
    <property type="protein sequence ID" value="OXA57237.1"/>
    <property type="molecule type" value="Genomic_DNA"/>
</dbReference>
<dbReference type="Gene3D" id="1.10.472.10">
    <property type="entry name" value="Cyclin-like"/>
    <property type="match status" value="2"/>
</dbReference>
<dbReference type="SUPFAM" id="SSF57783">
    <property type="entry name" value="Zinc beta-ribbon"/>
    <property type="match status" value="1"/>
</dbReference>
<accession>A0A226EJE9</accession>
<dbReference type="PROSITE" id="PS51134">
    <property type="entry name" value="ZF_TFIIB"/>
    <property type="match status" value="1"/>
</dbReference>
<sequence>MASSSSRADPSGIFCKEHPDAPLIEDYRAGDQICSVCGLVVGDRVIDVGSEWRTFSNEKANADPSRVGGPENPLLNGSDLTTIIGGGRGEAAFDEFGGAKYANRRNISSSDRALMNAFREISQMAERINLPRTIIDRANNLFRMVHDGKNLKGRSNDAIASACLYIACRQEGVPRTFKEICAVSKISKKEIGRCFKLILKALDTSVELITTGDFMSRFCSNLGLPNAVQKAATSIARAAVDMDIVPGRSPISVAAAAIYMASQASEVKRSQKEIGDVAGVADVTIRQSYKLMYPRAEELFPKDFKFFTPIDQLPLA</sequence>
<dbReference type="SMART" id="SM00385">
    <property type="entry name" value="CYCLIN"/>
    <property type="match status" value="2"/>
</dbReference>
<dbReference type="PANTHER" id="PTHR11618">
    <property type="entry name" value="TRANSCRIPTION INITIATION FACTOR IIB-RELATED"/>
    <property type="match status" value="1"/>
</dbReference>
<dbReference type="PROSITE" id="PS00782">
    <property type="entry name" value="TFIIB"/>
    <property type="match status" value="2"/>
</dbReference>
<dbReference type="FunFam" id="1.10.472.10:FF:000008">
    <property type="entry name" value="Transcription initiation factor IIB"/>
    <property type="match status" value="1"/>
</dbReference>
<dbReference type="InterPro" id="IPR023486">
    <property type="entry name" value="TFIIB_CS"/>
</dbReference>
<keyword evidence="7" id="KW-0862">Zinc</keyword>
<comment type="subcellular location">
    <subcellularLocation>
        <location evidence="1">Nucleus</location>
    </subcellularLocation>
</comment>
<keyword evidence="16" id="KW-1185">Reference proteome</keyword>
<dbReference type="GO" id="GO:0003743">
    <property type="term" value="F:translation initiation factor activity"/>
    <property type="evidence" value="ECO:0007669"/>
    <property type="project" value="UniProtKB-KW"/>
</dbReference>
<evidence type="ECO:0000256" key="13">
    <source>
        <dbReference type="PROSITE-ProRule" id="PRU00469"/>
    </source>
</evidence>
<organism evidence="15 16">
    <name type="scientific">Folsomia candida</name>
    <name type="common">Springtail</name>
    <dbReference type="NCBI Taxonomy" id="158441"/>
    <lineage>
        <taxon>Eukaryota</taxon>
        <taxon>Metazoa</taxon>
        <taxon>Ecdysozoa</taxon>
        <taxon>Arthropoda</taxon>
        <taxon>Hexapoda</taxon>
        <taxon>Collembola</taxon>
        <taxon>Entomobryomorpha</taxon>
        <taxon>Isotomoidea</taxon>
        <taxon>Isotomidae</taxon>
        <taxon>Proisotominae</taxon>
        <taxon>Folsomia</taxon>
    </lineage>
</organism>
<dbReference type="OMA" id="DHDQRMK"/>
<dbReference type="InterPro" id="IPR013150">
    <property type="entry name" value="TFIIB_cyclin"/>
</dbReference>
<dbReference type="CDD" id="cd20551">
    <property type="entry name" value="CYCLIN_TFIIB_rpt1"/>
    <property type="match status" value="1"/>
</dbReference>
<dbReference type="GO" id="GO:0097550">
    <property type="term" value="C:transcription preinitiation complex"/>
    <property type="evidence" value="ECO:0007669"/>
    <property type="project" value="TreeGrafter"/>
</dbReference>
<dbReference type="InterPro" id="IPR013763">
    <property type="entry name" value="Cyclin-like_dom"/>
</dbReference>
<keyword evidence="4" id="KW-0479">Metal-binding</keyword>
<dbReference type="InterPro" id="IPR000812">
    <property type="entry name" value="TFIIB"/>
</dbReference>
<dbReference type="InterPro" id="IPR013137">
    <property type="entry name" value="Znf_TFIIB"/>
</dbReference>
<protein>
    <recommendedName>
        <fullName evidence="3">Transcription initiation factor IIB</fullName>
    </recommendedName>
    <alternativeName>
        <fullName evidence="11">General transcription factor TFIIB</fullName>
    </alternativeName>
</protein>
<dbReference type="GO" id="GO:0006367">
    <property type="term" value="P:transcription initiation at RNA polymerase II promoter"/>
    <property type="evidence" value="ECO:0007669"/>
    <property type="project" value="TreeGrafter"/>
</dbReference>
<dbReference type="Proteomes" id="UP000198287">
    <property type="component" value="Unassembled WGS sequence"/>
</dbReference>
<keyword evidence="10" id="KW-0539">Nucleus</keyword>
<evidence type="ECO:0000256" key="6">
    <source>
        <dbReference type="ARBA" id="ARBA00022771"/>
    </source>
</evidence>
<dbReference type="InterPro" id="IPR036915">
    <property type="entry name" value="Cyclin-like_sf"/>
</dbReference>
<keyword evidence="15" id="KW-0648">Protein biosynthesis</keyword>
<feature type="domain" description="TFIIB-type" evidence="14">
    <location>
        <begin position="11"/>
        <end position="42"/>
    </location>
</feature>
<dbReference type="STRING" id="158441.A0A226EJE9"/>
<name>A0A226EJE9_FOLCA</name>
<evidence type="ECO:0000313" key="15">
    <source>
        <dbReference type="EMBL" id="OXA57237.1"/>
    </source>
</evidence>
<evidence type="ECO:0000256" key="7">
    <source>
        <dbReference type="ARBA" id="ARBA00022833"/>
    </source>
</evidence>
<comment type="function">
    <text evidence="12">General factor that plays a major role in the activation of eukaryotic genes transcribed by RNA polymerase II.</text>
</comment>
<dbReference type="Pfam" id="PF00382">
    <property type="entry name" value="TFIIB"/>
    <property type="match status" value="2"/>
</dbReference>
<evidence type="ECO:0000256" key="11">
    <source>
        <dbReference type="ARBA" id="ARBA00031706"/>
    </source>
</evidence>
<dbReference type="OrthoDB" id="25790at2759"/>
<evidence type="ECO:0000256" key="9">
    <source>
        <dbReference type="ARBA" id="ARBA00023163"/>
    </source>
</evidence>
<gene>
    <name evidence="15" type="ORF">Fcan01_07113</name>
</gene>
<keyword evidence="9" id="KW-0804">Transcription</keyword>